<organism evidence="1 2">
    <name type="scientific">Corchorus capsularis</name>
    <name type="common">Jute</name>
    <dbReference type="NCBI Taxonomy" id="210143"/>
    <lineage>
        <taxon>Eukaryota</taxon>
        <taxon>Viridiplantae</taxon>
        <taxon>Streptophyta</taxon>
        <taxon>Embryophyta</taxon>
        <taxon>Tracheophyta</taxon>
        <taxon>Spermatophyta</taxon>
        <taxon>Magnoliopsida</taxon>
        <taxon>eudicotyledons</taxon>
        <taxon>Gunneridae</taxon>
        <taxon>Pentapetalae</taxon>
        <taxon>rosids</taxon>
        <taxon>malvids</taxon>
        <taxon>Malvales</taxon>
        <taxon>Malvaceae</taxon>
        <taxon>Grewioideae</taxon>
        <taxon>Apeibeae</taxon>
        <taxon>Corchorus</taxon>
    </lineage>
</organism>
<keyword evidence="2" id="KW-1185">Reference proteome</keyword>
<reference evidence="1 2" key="1">
    <citation type="submission" date="2013-09" db="EMBL/GenBank/DDBJ databases">
        <title>Corchorus capsularis genome sequencing.</title>
        <authorList>
            <person name="Alam M."/>
            <person name="Haque M.S."/>
            <person name="Islam M.S."/>
            <person name="Emdad E.M."/>
            <person name="Islam M.M."/>
            <person name="Ahmed B."/>
            <person name="Halim A."/>
            <person name="Hossen Q.M.M."/>
            <person name="Hossain M.Z."/>
            <person name="Ahmed R."/>
            <person name="Khan M.M."/>
            <person name="Islam R."/>
            <person name="Rashid M.M."/>
            <person name="Khan S.A."/>
            <person name="Rahman M.S."/>
            <person name="Alam M."/>
        </authorList>
    </citation>
    <scope>NUCLEOTIDE SEQUENCE [LARGE SCALE GENOMIC DNA]</scope>
    <source>
        <strain evidence="2">cv. CVL-1</strain>
        <tissue evidence="1">Whole seedling</tissue>
    </source>
</reference>
<proteinExistence type="predicted"/>
<accession>A0A1R3KWE6</accession>
<dbReference type="Proteomes" id="UP000188268">
    <property type="component" value="Unassembled WGS sequence"/>
</dbReference>
<dbReference type="EMBL" id="AWWV01001324">
    <property type="protein sequence ID" value="OMP11400.1"/>
    <property type="molecule type" value="Genomic_DNA"/>
</dbReference>
<evidence type="ECO:0000313" key="1">
    <source>
        <dbReference type="EMBL" id="OMP11400.1"/>
    </source>
</evidence>
<sequence>MTNATIVARAVTLLGIAVSIKHKAMLPPL</sequence>
<dbReference type="AlphaFoldDB" id="A0A1R3KWE6"/>
<protein>
    <submittedName>
        <fullName evidence="1">Uncharacterized protein</fullName>
    </submittedName>
</protein>
<evidence type="ECO:0000313" key="2">
    <source>
        <dbReference type="Proteomes" id="UP000188268"/>
    </source>
</evidence>
<name>A0A1R3KWE6_COCAP</name>
<dbReference type="Gramene" id="OMP11400">
    <property type="protein sequence ID" value="OMP11400"/>
    <property type="gene ID" value="CCACVL1_00539"/>
</dbReference>
<gene>
    <name evidence="1" type="ORF">CCACVL1_00539</name>
</gene>
<comment type="caution">
    <text evidence="1">The sequence shown here is derived from an EMBL/GenBank/DDBJ whole genome shotgun (WGS) entry which is preliminary data.</text>
</comment>